<evidence type="ECO:0000256" key="5">
    <source>
        <dbReference type="ARBA" id="ARBA00034115"/>
    </source>
</evidence>
<dbReference type="EC" id="4.1.1.17" evidence="6"/>
<dbReference type="PRINTS" id="PR01179">
    <property type="entry name" value="ODADCRBXLASE"/>
</dbReference>
<evidence type="ECO:0000256" key="6">
    <source>
        <dbReference type="ARBA" id="ARBA00034138"/>
    </source>
</evidence>
<dbReference type="PANTHER" id="PTHR11482:SF6">
    <property type="entry name" value="ORNITHINE DECARBOXYLASE 1-RELATED"/>
    <property type="match status" value="1"/>
</dbReference>
<reference evidence="11 12" key="1">
    <citation type="submission" date="2024-01" db="EMBL/GenBank/DDBJ databases">
        <title>The genome sequence of Erythrobacteraceae sp. strain 1XM1-14.</title>
        <authorList>
            <person name="Liu Y."/>
        </authorList>
    </citation>
    <scope>NUCLEOTIDE SEQUENCE [LARGE SCALE GENOMIC DNA]</scope>
    <source>
        <strain evidence="11 12">1XM1-14</strain>
    </source>
</reference>
<comment type="pathway">
    <text evidence="5">Amine and polyamine biosynthesis; putrescine biosynthesis via L-ornithine pathway; putrescine from L-ornithine: step 1/1.</text>
</comment>
<evidence type="ECO:0000256" key="2">
    <source>
        <dbReference type="ARBA" id="ARBA00008872"/>
    </source>
</evidence>
<keyword evidence="4" id="KW-0456">Lyase</keyword>
<dbReference type="Pfam" id="PF02784">
    <property type="entry name" value="Orn_Arg_deC_N"/>
    <property type="match status" value="1"/>
</dbReference>
<feature type="domain" description="Orn/DAP/Arg decarboxylase 2 C-terminal" evidence="9">
    <location>
        <begin position="275"/>
        <end position="351"/>
    </location>
</feature>
<dbReference type="PRINTS" id="PR01182">
    <property type="entry name" value="ORNDCRBXLASE"/>
</dbReference>
<dbReference type="InterPro" id="IPR022657">
    <property type="entry name" value="De-COase2_CS"/>
</dbReference>
<keyword evidence="12" id="KW-1185">Reference proteome</keyword>
<dbReference type="InterPro" id="IPR029066">
    <property type="entry name" value="PLP-binding_barrel"/>
</dbReference>
<feature type="domain" description="Orn/DAP/Arg decarboxylase 2 N-terminal" evidence="10">
    <location>
        <begin position="37"/>
        <end position="267"/>
    </location>
</feature>
<evidence type="ECO:0000256" key="3">
    <source>
        <dbReference type="ARBA" id="ARBA00022898"/>
    </source>
</evidence>
<evidence type="ECO:0000313" key="12">
    <source>
        <dbReference type="Proteomes" id="UP001343492"/>
    </source>
</evidence>
<dbReference type="Proteomes" id="UP001343492">
    <property type="component" value="Unassembled WGS sequence"/>
</dbReference>
<name>A0ABU7GH46_9SPHN</name>
<comment type="similarity">
    <text evidence="2 8">Belongs to the Orn/Lys/Arg decarboxylase class-II family.</text>
</comment>
<protein>
    <recommendedName>
        <fullName evidence="6">ornithine decarboxylase</fullName>
        <ecNumber evidence="6">4.1.1.17</ecNumber>
    </recommendedName>
</protein>
<evidence type="ECO:0000259" key="10">
    <source>
        <dbReference type="Pfam" id="PF02784"/>
    </source>
</evidence>
<dbReference type="Gene3D" id="3.20.20.10">
    <property type="entry name" value="Alanine racemase"/>
    <property type="match status" value="1"/>
</dbReference>
<comment type="catalytic activity">
    <reaction evidence="7">
        <text>L-ornithine + H(+) = putrescine + CO2</text>
        <dbReference type="Rhea" id="RHEA:22964"/>
        <dbReference type="ChEBI" id="CHEBI:15378"/>
        <dbReference type="ChEBI" id="CHEBI:16526"/>
        <dbReference type="ChEBI" id="CHEBI:46911"/>
        <dbReference type="ChEBI" id="CHEBI:326268"/>
        <dbReference type="EC" id="4.1.1.17"/>
    </reaction>
</comment>
<dbReference type="CDD" id="cd00622">
    <property type="entry name" value="PLPDE_III_ODC"/>
    <property type="match status" value="1"/>
</dbReference>
<evidence type="ECO:0000256" key="4">
    <source>
        <dbReference type="ARBA" id="ARBA00023239"/>
    </source>
</evidence>
<accession>A0ABU7GH46</accession>
<proteinExistence type="inferred from homology"/>
<evidence type="ECO:0000259" key="9">
    <source>
        <dbReference type="Pfam" id="PF00278"/>
    </source>
</evidence>
<dbReference type="InterPro" id="IPR022643">
    <property type="entry name" value="De-COase2_C"/>
</dbReference>
<evidence type="ECO:0000313" key="11">
    <source>
        <dbReference type="EMBL" id="MEE1878183.1"/>
    </source>
</evidence>
<dbReference type="SUPFAM" id="SSF51419">
    <property type="entry name" value="PLP-binding barrel"/>
    <property type="match status" value="1"/>
</dbReference>
<organism evidence="11 12">
    <name type="scientific">Altererythrobacter litoralis</name>
    <dbReference type="NCBI Taxonomy" id="3113904"/>
    <lineage>
        <taxon>Bacteria</taxon>
        <taxon>Pseudomonadati</taxon>
        <taxon>Pseudomonadota</taxon>
        <taxon>Alphaproteobacteria</taxon>
        <taxon>Sphingomonadales</taxon>
        <taxon>Erythrobacteraceae</taxon>
        <taxon>Altererythrobacter</taxon>
    </lineage>
</organism>
<dbReference type="RefSeq" id="WP_354145290.1">
    <property type="nucleotide sequence ID" value="NZ_JAZDQV010000011.1"/>
</dbReference>
<dbReference type="SUPFAM" id="SSF50621">
    <property type="entry name" value="Alanine racemase C-terminal domain-like"/>
    <property type="match status" value="1"/>
</dbReference>
<dbReference type="InterPro" id="IPR002433">
    <property type="entry name" value="Orn_de-COase"/>
</dbReference>
<dbReference type="PROSITE" id="PS00878">
    <property type="entry name" value="ODR_DC_2_1"/>
    <property type="match status" value="1"/>
</dbReference>
<dbReference type="Pfam" id="PF00278">
    <property type="entry name" value="Orn_DAP_Arg_deC"/>
    <property type="match status" value="1"/>
</dbReference>
<evidence type="ECO:0000256" key="1">
    <source>
        <dbReference type="ARBA" id="ARBA00001933"/>
    </source>
</evidence>
<dbReference type="InterPro" id="IPR022644">
    <property type="entry name" value="De-COase2_N"/>
</dbReference>
<dbReference type="Gene3D" id="2.40.37.10">
    <property type="entry name" value="Lyase, Ornithine Decarboxylase, Chain A, domain 1"/>
    <property type="match status" value="1"/>
</dbReference>
<comment type="caution">
    <text evidence="11">The sequence shown here is derived from an EMBL/GenBank/DDBJ whole genome shotgun (WGS) entry which is preliminary data.</text>
</comment>
<dbReference type="InterPro" id="IPR009006">
    <property type="entry name" value="Ala_racemase/Decarboxylase_C"/>
</dbReference>
<gene>
    <name evidence="11" type="ORF">VRS74_10865</name>
</gene>
<sequence>MHIYPDAKAVVRDLAPDEPVILNRPHAALRAARFFIEKFPGKPLYAVKANPTPDLIQTLWSAGITHYDVASIAEVRLVRGLLPEAVLCFMHPVKTPSAIREAYFQHGVKTFSLDSVEELAKIVDACRNPETGEPATDLRLAVRLRVSSEFSELSLASKFGCDLIEAPQLLQQARQHCDWLGVCFHVGSQAMTPFAFVQALDRTRAAIAEASVVIDMIDVGGGFPSSYPGLEPPPLEDYFAMIARHFEALPIAYNAELWCEPGRALCAEYSSMIVKVEKRRGEELYINDGAYGALYDAAHVDWRFPVVALEDDLRDAAQDFAFYGPTCDDADYMQGPFALPGDIQAGDYVEIGMLGAYGTAMKTGFNGFGNAAQVLVADEPMMSLYRGDRVRPDADNVVSLR</sequence>
<dbReference type="InterPro" id="IPR000183">
    <property type="entry name" value="Orn/DAP/Arg_de-COase"/>
</dbReference>
<dbReference type="PANTHER" id="PTHR11482">
    <property type="entry name" value="ARGININE/DIAMINOPIMELATE/ORNITHINE DECARBOXYLASE"/>
    <property type="match status" value="1"/>
</dbReference>
<dbReference type="InterPro" id="IPR022653">
    <property type="entry name" value="De-COase2_pyr-phos_BS"/>
</dbReference>
<keyword evidence="3" id="KW-0663">Pyridoxal phosphate</keyword>
<evidence type="ECO:0000256" key="7">
    <source>
        <dbReference type="ARBA" id="ARBA00049127"/>
    </source>
</evidence>
<evidence type="ECO:0000256" key="8">
    <source>
        <dbReference type="RuleBase" id="RU003737"/>
    </source>
</evidence>
<dbReference type="PROSITE" id="PS00879">
    <property type="entry name" value="ODR_DC_2_2"/>
    <property type="match status" value="1"/>
</dbReference>
<dbReference type="EMBL" id="JAZDQV010000011">
    <property type="protein sequence ID" value="MEE1878183.1"/>
    <property type="molecule type" value="Genomic_DNA"/>
</dbReference>
<comment type="cofactor">
    <cofactor evidence="1">
        <name>pyridoxal 5'-phosphate</name>
        <dbReference type="ChEBI" id="CHEBI:597326"/>
    </cofactor>
</comment>